<dbReference type="InterPro" id="IPR025230">
    <property type="entry name" value="DUF4172"/>
</dbReference>
<name>A0A923SGP3_9BURK</name>
<dbReference type="AlphaFoldDB" id="A0A923SGP3"/>
<accession>A0A923SGP3</accession>
<dbReference type="Gene3D" id="1.10.3290.10">
    <property type="entry name" value="Fido-like domain"/>
    <property type="match status" value="1"/>
</dbReference>
<dbReference type="InterPro" id="IPR003812">
    <property type="entry name" value="Fido"/>
</dbReference>
<dbReference type="Pfam" id="PF02661">
    <property type="entry name" value="Fic"/>
    <property type="match status" value="1"/>
</dbReference>
<dbReference type="InterPro" id="IPR036597">
    <property type="entry name" value="Fido-like_dom_sf"/>
</dbReference>
<dbReference type="SUPFAM" id="SSF140931">
    <property type="entry name" value="Fic-like"/>
    <property type="match status" value="1"/>
</dbReference>
<proteinExistence type="predicted"/>
<feature type="active site" evidence="1">
    <location>
        <position position="205"/>
    </location>
</feature>
<evidence type="ECO:0000256" key="2">
    <source>
        <dbReference type="PIRSR" id="PIRSR640198-2"/>
    </source>
</evidence>
<evidence type="ECO:0000313" key="5">
    <source>
        <dbReference type="Proteomes" id="UP000608513"/>
    </source>
</evidence>
<reference evidence="4" key="1">
    <citation type="submission" date="2020-08" db="EMBL/GenBank/DDBJ databases">
        <title>Ramlibacter sp. USB13 16S ribosomal RNA gene genome sequencing and assembly.</title>
        <authorList>
            <person name="Kang M."/>
        </authorList>
    </citation>
    <scope>NUCLEOTIDE SEQUENCE</scope>
    <source>
        <strain evidence="4">USB13</strain>
    </source>
</reference>
<dbReference type="PANTHER" id="PTHR13504">
    <property type="entry name" value="FIDO DOMAIN-CONTAINING PROTEIN DDB_G0283145"/>
    <property type="match status" value="1"/>
</dbReference>
<dbReference type="GO" id="GO:0005524">
    <property type="term" value="F:ATP binding"/>
    <property type="evidence" value="ECO:0007669"/>
    <property type="project" value="UniProtKB-KW"/>
</dbReference>
<organism evidence="4 5">
    <name type="scientific">Ramlibacter cellulosilyticus</name>
    <dbReference type="NCBI Taxonomy" id="2764187"/>
    <lineage>
        <taxon>Bacteria</taxon>
        <taxon>Pseudomonadati</taxon>
        <taxon>Pseudomonadota</taxon>
        <taxon>Betaproteobacteria</taxon>
        <taxon>Burkholderiales</taxon>
        <taxon>Comamonadaceae</taxon>
        <taxon>Ramlibacter</taxon>
    </lineage>
</organism>
<comment type="caution">
    <text evidence="4">The sequence shown here is derived from an EMBL/GenBank/DDBJ whole genome shotgun (WGS) entry which is preliminary data.</text>
</comment>
<dbReference type="PROSITE" id="PS51459">
    <property type="entry name" value="FIDO"/>
    <property type="match status" value="1"/>
</dbReference>
<dbReference type="RefSeq" id="WP_187077863.1">
    <property type="nucleotide sequence ID" value="NZ_JACORT010000009.1"/>
</dbReference>
<dbReference type="Pfam" id="PF13776">
    <property type="entry name" value="DUF4172"/>
    <property type="match status" value="1"/>
</dbReference>
<feature type="binding site" evidence="2">
    <location>
        <begin position="247"/>
        <end position="248"/>
    </location>
    <ligand>
        <name>ATP</name>
        <dbReference type="ChEBI" id="CHEBI:30616"/>
    </ligand>
</feature>
<evidence type="ECO:0000313" key="4">
    <source>
        <dbReference type="EMBL" id="MBC5785112.1"/>
    </source>
</evidence>
<dbReference type="InterPro" id="IPR040198">
    <property type="entry name" value="Fido_containing"/>
</dbReference>
<dbReference type="Gene3D" id="1.10.10.10">
    <property type="entry name" value="Winged helix-like DNA-binding domain superfamily/Winged helix DNA-binding domain"/>
    <property type="match status" value="1"/>
</dbReference>
<evidence type="ECO:0000259" key="3">
    <source>
        <dbReference type="PROSITE" id="PS51459"/>
    </source>
</evidence>
<evidence type="ECO:0000256" key="1">
    <source>
        <dbReference type="PIRSR" id="PIRSR640198-1"/>
    </source>
</evidence>
<feature type="binding site" evidence="2">
    <location>
        <begin position="209"/>
        <end position="216"/>
    </location>
    <ligand>
        <name>ATP</name>
        <dbReference type="ChEBI" id="CHEBI:30616"/>
    </ligand>
</feature>
<sequence>MESLQYIWQLRGWPRLSFDEEHLAEEVALARKAQAAVEGKLAALGSRERQDLAAEAWTREALATAAIEGEMLDLLAVRSSVAQRLGAAAFKGPAAPRHVDGLVSIMDDAIVKANEPLTHERLQAWQAAIFPTGFSGMRPVKTGAYRPEAMQIVSGPAGKESVHYEAPPASDVPAQMQAFLDWFNASQQDSLVKAALSHVWFETIHPMDDGNGRVGRNIVDLCLARDAGETSRLVRISQRLLDQREAYYNELGRAQHGGLDVTPWMVWFVRQVRIAWEAASAVVDASLEKARFWTAHADAPLNARQRKAVNALLDEGPGGFEGGMSTRKYVSLTSTSRPTASRELIELNALGVLKQWGAGRSTRYYVNLPGWFPQQ</sequence>
<dbReference type="InterPro" id="IPR036388">
    <property type="entry name" value="WH-like_DNA-bd_sf"/>
</dbReference>
<dbReference type="PANTHER" id="PTHR13504:SF33">
    <property type="entry name" value="FIC FAMILY PROTEIN"/>
    <property type="match status" value="1"/>
</dbReference>
<dbReference type="EMBL" id="JACORT010000009">
    <property type="protein sequence ID" value="MBC5785112.1"/>
    <property type="molecule type" value="Genomic_DNA"/>
</dbReference>
<keyword evidence="5" id="KW-1185">Reference proteome</keyword>
<keyword evidence="2" id="KW-0067">ATP-binding</keyword>
<protein>
    <submittedName>
        <fullName evidence="4">Fic family protein</fullName>
    </submittedName>
</protein>
<gene>
    <name evidence="4" type="ORF">H8N03_19350</name>
</gene>
<dbReference type="Proteomes" id="UP000608513">
    <property type="component" value="Unassembled WGS sequence"/>
</dbReference>
<feature type="domain" description="Fido" evidence="3">
    <location>
        <begin position="117"/>
        <end position="270"/>
    </location>
</feature>
<keyword evidence="2" id="KW-0547">Nucleotide-binding</keyword>